<name>A0ABR3GC52_9PEZI</name>
<dbReference type="EMBL" id="JBBBZM010000131">
    <property type="protein sequence ID" value="KAL0633282.1"/>
    <property type="molecule type" value="Genomic_DNA"/>
</dbReference>
<protein>
    <submittedName>
        <fullName evidence="1">Uncharacterized protein</fullName>
    </submittedName>
</protein>
<sequence length="394" mass="44202">MSPTQTFPSVGYSDLKYYLLQCTSFPESNIEYKSQYPEEDIAPCLSGNNYTKTGEYIVRIRKNNLEFQQKTYPTVSDLVTTYTSLSTVFTEHARLMKSKLKNIRGQPDHTVIEKSVRLLLKDTSNAISKGSAVLETVEKASFLVKFYANDYITDLADVNTIRENTDYNPADRLRSLERENEDSEMKLHQLERDYPLAAGTYRPGSGDVSVICENKIRQTATRRTESSANEHGKAVIRYLDPVNVIGELRGGIPEEIAGIRDRIAGVKREHDSLSKANGLRIALNNTIRECIDRSTRAKLSAGILRDHVKYVHEGLIKVKEFLTQVLSLSETTELVHKAVDALEAAEKQMNNIMAVPLKQWDLSDSIAILGIIPSSSQVEGESMAFDPVFDSDPE</sequence>
<proteinExistence type="predicted"/>
<dbReference type="Proteomes" id="UP001447188">
    <property type="component" value="Unassembled WGS sequence"/>
</dbReference>
<comment type="caution">
    <text evidence="1">The sequence shown here is derived from an EMBL/GenBank/DDBJ whole genome shotgun (WGS) entry which is preliminary data.</text>
</comment>
<reference evidence="1 2" key="1">
    <citation type="submission" date="2024-02" db="EMBL/GenBank/DDBJ databases">
        <title>Discinaceae phylogenomics.</title>
        <authorList>
            <person name="Dirks A.C."/>
            <person name="James T.Y."/>
        </authorList>
    </citation>
    <scope>NUCLEOTIDE SEQUENCE [LARGE SCALE GENOMIC DNA]</scope>
    <source>
        <strain evidence="1 2">ACD0624</strain>
    </source>
</reference>
<accession>A0ABR3GC52</accession>
<keyword evidence="2" id="KW-1185">Reference proteome</keyword>
<evidence type="ECO:0000313" key="1">
    <source>
        <dbReference type="EMBL" id="KAL0633282.1"/>
    </source>
</evidence>
<gene>
    <name evidence="1" type="ORF">Q9L58_007835</name>
</gene>
<evidence type="ECO:0000313" key="2">
    <source>
        <dbReference type="Proteomes" id="UP001447188"/>
    </source>
</evidence>
<organism evidence="1 2">
    <name type="scientific">Discina gigas</name>
    <dbReference type="NCBI Taxonomy" id="1032678"/>
    <lineage>
        <taxon>Eukaryota</taxon>
        <taxon>Fungi</taxon>
        <taxon>Dikarya</taxon>
        <taxon>Ascomycota</taxon>
        <taxon>Pezizomycotina</taxon>
        <taxon>Pezizomycetes</taxon>
        <taxon>Pezizales</taxon>
        <taxon>Discinaceae</taxon>
        <taxon>Discina</taxon>
    </lineage>
</organism>